<dbReference type="InterPro" id="IPR056130">
    <property type="entry name" value="DUF7713"/>
</dbReference>
<name>A0A1M6RDY6_PARC5</name>
<dbReference type="AlphaFoldDB" id="A0A1M6RDY6"/>
<evidence type="ECO:0000259" key="2">
    <source>
        <dbReference type="Pfam" id="PF24735"/>
    </source>
</evidence>
<dbReference type="OrthoDB" id="7601802at2"/>
<feature type="domain" description="DUF7685" evidence="1">
    <location>
        <begin position="6"/>
        <end position="47"/>
    </location>
</feature>
<dbReference type="Pfam" id="PF24828">
    <property type="entry name" value="DUF7713"/>
    <property type="match status" value="1"/>
</dbReference>
<dbReference type="STRING" id="1121301.SAMN02745912_02925"/>
<sequence length="193" mass="22974">MGKEICERCGKLNYSYDMVRLIDDDGKEEDMCNDCFNKEMALNMGIDDFNDYDREYQACDADGTMHTFRIRKQIAGIGIIWEANEIQDEEMKGYKFQVLAKFDEDQKWALQRLYYKIRKELSNKYIKSINGKIYSIKDGTIRGRIELMDKDDSRFPHLVIDGKTYTWEQLGDMLIGYDEFDFKLKLFDQIYEK</sequence>
<dbReference type="Pfam" id="PF24734">
    <property type="entry name" value="DUF7685"/>
    <property type="match status" value="1"/>
</dbReference>
<accession>A0A1M6RDY6</accession>
<feature type="domain" description="DUF7686" evidence="2">
    <location>
        <begin position="51"/>
        <end position="122"/>
    </location>
</feature>
<evidence type="ECO:0000259" key="1">
    <source>
        <dbReference type="Pfam" id="PF24734"/>
    </source>
</evidence>
<dbReference type="InterPro" id="IPR056103">
    <property type="entry name" value="DUF7686"/>
</dbReference>
<organism evidence="4 5">
    <name type="scientific">Paramaledivibacter caminithermalis (strain DSM 15212 / CIP 107654 / DViRD3)</name>
    <name type="common">Clostridium caminithermale</name>
    <dbReference type="NCBI Taxonomy" id="1121301"/>
    <lineage>
        <taxon>Bacteria</taxon>
        <taxon>Bacillati</taxon>
        <taxon>Bacillota</taxon>
        <taxon>Clostridia</taxon>
        <taxon>Peptostreptococcales</taxon>
        <taxon>Caminicellaceae</taxon>
        <taxon>Paramaledivibacter</taxon>
    </lineage>
</organism>
<dbReference type="EMBL" id="FRAG01000045">
    <property type="protein sequence ID" value="SHK30557.1"/>
    <property type="molecule type" value="Genomic_DNA"/>
</dbReference>
<feature type="domain" description="DUF7713" evidence="3">
    <location>
        <begin position="129"/>
        <end position="189"/>
    </location>
</feature>
<evidence type="ECO:0000313" key="4">
    <source>
        <dbReference type="EMBL" id="SHK30557.1"/>
    </source>
</evidence>
<dbReference type="RefSeq" id="WP_073151647.1">
    <property type="nucleotide sequence ID" value="NZ_FRAG01000045.1"/>
</dbReference>
<proteinExistence type="predicted"/>
<gene>
    <name evidence="4" type="ORF">SAMN02745912_02925</name>
</gene>
<protein>
    <submittedName>
        <fullName evidence="4">Uncharacterized protein</fullName>
    </submittedName>
</protein>
<reference evidence="4 5" key="1">
    <citation type="submission" date="2016-11" db="EMBL/GenBank/DDBJ databases">
        <authorList>
            <person name="Jaros S."/>
            <person name="Januszkiewicz K."/>
            <person name="Wedrychowicz H."/>
        </authorList>
    </citation>
    <scope>NUCLEOTIDE SEQUENCE [LARGE SCALE GENOMIC DNA]</scope>
    <source>
        <strain evidence="4 5">DSM 15212</strain>
    </source>
</reference>
<dbReference type="Pfam" id="PF24735">
    <property type="entry name" value="DUF7686"/>
    <property type="match status" value="1"/>
</dbReference>
<evidence type="ECO:0000259" key="3">
    <source>
        <dbReference type="Pfam" id="PF24828"/>
    </source>
</evidence>
<dbReference type="InterPro" id="IPR056102">
    <property type="entry name" value="DUF7685"/>
</dbReference>
<evidence type="ECO:0000313" key="5">
    <source>
        <dbReference type="Proteomes" id="UP000184465"/>
    </source>
</evidence>
<keyword evidence="5" id="KW-1185">Reference proteome</keyword>
<dbReference type="Proteomes" id="UP000184465">
    <property type="component" value="Unassembled WGS sequence"/>
</dbReference>